<reference evidence="2 3" key="1">
    <citation type="submission" date="2017-11" db="EMBL/GenBank/DDBJ databases">
        <title>De novo assembly and phasing of dikaryotic genomes from two isolates of Puccinia coronata f. sp. avenae, the causal agent of oat crown rust.</title>
        <authorList>
            <person name="Miller M.E."/>
            <person name="Zhang Y."/>
            <person name="Omidvar V."/>
            <person name="Sperschneider J."/>
            <person name="Schwessinger B."/>
            <person name="Raley C."/>
            <person name="Palmer J.M."/>
            <person name="Garnica D."/>
            <person name="Upadhyaya N."/>
            <person name="Rathjen J."/>
            <person name="Taylor J.M."/>
            <person name="Park R.F."/>
            <person name="Dodds P.N."/>
            <person name="Hirsch C.D."/>
            <person name="Kianian S.F."/>
            <person name="Figueroa M."/>
        </authorList>
    </citation>
    <scope>NUCLEOTIDE SEQUENCE [LARGE SCALE GENOMIC DNA]</scope>
    <source>
        <strain evidence="2">12SD80</strain>
    </source>
</reference>
<feature type="compositionally biased region" description="Basic and acidic residues" evidence="1">
    <location>
        <begin position="1"/>
        <end position="13"/>
    </location>
</feature>
<feature type="region of interest" description="Disordered" evidence="1">
    <location>
        <begin position="113"/>
        <end position="133"/>
    </location>
</feature>
<accession>A0A2N5U4H6</accession>
<gene>
    <name evidence="2" type="ORF">PCASD_13339</name>
</gene>
<protein>
    <submittedName>
        <fullName evidence="2">Uncharacterized protein</fullName>
    </submittedName>
</protein>
<sequence>MPYSRGNRDGKEDDLPDGLNDTSRSQEDTGSSFGIDSSSQTFMVIGPSAQGGTTAIPRGETQITGMIGHLRQLVGTSEALATHALGIVNSSPNEHMLMLHMMMYNLVNRNHSIQAPQGGKSNPGTGALVPARGGGQPIDIRKFIQTELRKIIIRLDLQAYGQIQTPGMVPLPISPLLLMNTVIEQKDLPWKRLNLPPGYIEGDTTVVAYFQKLMLKLLKYEKRSLTIYLLNGLEPDNKDIPFLPLDKLINSHFAPQLALVSGGLTPEVRTATRVRFAYLRLQMLIHRQKAQSWAENNNHWNAIDDHLETLLTNSADYKLS</sequence>
<organism evidence="2 3">
    <name type="scientific">Puccinia coronata f. sp. avenae</name>
    <dbReference type="NCBI Taxonomy" id="200324"/>
    <lineage>
        <taxon>Eukaryota</taxon>
        <taxon>Fungi</taxon>
        <taxon>Dikarya</taxon>
        <taxon>Basidiomycota</taxon>
        <taxon>Pucciniomycotina</taxon>
        <taxon>Pucciniomycetes</taxon>
        <taxon>Pucciniales</taxon>
        <taxon>Pucciniaceae</taxon>
        <taxon>Puccinia</taxon>
    </lineage>
</organism>
<evidence type="ECO:0000313" key="3">
    <source>
        <dbReference type="Proteomes" id="UP000235392"/>
    </source>
</evidence>
<evidence type="ECO:0000256" key="1">
    <source>
        <dbReference type="SAM" id="MobiDB-lite"/>
    </source>
</evidence>
<feature type="compositionally biased region" description="Polar residues" evidence="1">
    <location>
        <begin position="113"/>
        <end position="124"/>
    </location>
</feature>
<comment type="caution">
    <text evidence="2">The sequence shown here is derived from an EMBL/GenBank/DDBJ whole genome shotgun (WGS) entry which is preliminary data.</text>
</comment>
<name>A0A2N5U4H6_9BASI</name>
<feature type="region of interest" description="Disordered" evidence="1">
    <location>
        <begin position="1"/>
        <end position="40"/>
    </location>
</feature>
<feature type="compositionally biased region" description="Polar residues" evidence="1">
    <location>
        <begin position="20"/>
        <end position="40"/>
    </location>
</feature>
<dbReference type="Proteomes" id="UP000235392">
    <property type="component" value="Unassembled WGS sequence"/>
</dbReference>
<dbReference type="EMBL" id="PGCI01000238">
    <property type="protein sequence ID" value="PLW32639.1"/>
    <property type="molecule type" value="Genomic_DNA"/>
</dbReference>
<evidence type="ECO:0000313" key="2">
    <source>
        <dbReference type="EMBL" id="PLW32639.1"/>
    </source>
</evidence>
<dbReference type="AlphaFoldDB" id="A0A2N5U4H6"/>
<proteinExistence type="predicted"/>